<dbReference type="Gene3D" id="3.40.50.620">
    <property type="entry name" value="HUPs"/>
    <property type="match status" value="1"/>
</dbReference>
<dbReference type="InterPro" id="IPR051599">
    <property type="entry name" value="Cell_Envelope_Assoc"/>
</dbReference>
<dbReference type="CDD" id="cd06259">
    <property type="entry name" value="YdcF-like"/>
    <property type="match status" value="1"/>
</dbReference>
<feature type="transmembrane region" description="Helical" evidence="1">
    <location>
        <begin position="47"/>
        <end position="65"/>
    </location>
</feature>
<dbReference type="InterPro" id="IPR003848">
    <property type="entry name" value="DUF218"/>
</dbReference>
<feature type="domain" description="DUF218" evidence="2">
    <location>
        <begin position="119"/>
        <end position="264"/>
    </location>
</feature>
<evidence type="ECO:0000313" key="4">
    <source>
        <dbReference type="Proteomes" id="UP000196240"/>
    </source>
</evidence>
<gene>
    <name evidence="3" type="ORF">ACNJC6_00095</name>
</gene>
<dbReference type="EMBL" id="FUUY01000001">
    <property type="protein sequence ID" value="SJX20507.1"/>
    <property type="molecule type" value="Genomic_DNA"/>
</dbReference>
<dbReference type="PANTHER" id="PTHR30336">
    <property type="entry name" value="INNER MEMBRANE PROTEIN, PROBABLE PERMEASE"/>
    <property type="match status" value="1"/>
</dbReference>
<dbReference type="Proteomes" id="UP000196240">
    <property type="component" value="Unassembled WGS sequence"/>
</dbReference>
<dbReference type="AlphaFoldDB" id="A0A1R7Q8E3"/>
<name>A0A1R7Q8E3_ACIJO</name>
<feature type="transmembrane region" description="Helical" evidence="1">
    <location>
        <begin position="85"/>
        <end position="106"/>
    </location>
</feature>
<dbReference type="Pfam" id="PF02698">
    <property type="entry name" value="DUF218"/>
    <property type="match status" value="1"/>
</dbReference>
<sequence>MRKFARIHANDNPQAYMQKSKRVISFIIGSLLFADGLYFVLQLRFNFGTLLPLLIGLGLIIYALAYPKLIAYIQTNTIRQSIWRWAWAIFFVWIFSLVIFFVFLGFSNQQNTPHVAAPAIVVLGSGLKHGKPSPTLASRLDQAANYAKLHPNSIMVVSGGLSFQQKNSEAEAMRQYLIDVNHIPAQRIYTEDQSTSTELNLINSKKILAKQHISLQQPIAIVTSDFHIPRSRAIAIRQGYQTPIMISAQTPLATRYNAWLREYFAYWSGWLLNEY</sequence>
<reference evidence="3 4" key="1">
    <citation type="submission" date="2017-02" db="EMBL/GenBank/DDBJ databases">
        <authorList>
            <person name="Peterson S.W."/>
        </authorList>
    </citation>
    <scope>NUCLEOTIDE SEQUENCE [LARGE SCALE GENOMIC DNA]</scope>
    <source>
        <strain evidence="3">C6</strain>
    </source>
</reference>
<evidence type="ECO:0000259" key="2">
    <source>
        <dbReference type="Pfam" id="PF02698"/>
    </source>
</evidence>
<evidence type="ECO:0000256" key="1">
    <source>
        <dbReference type="SAM" id="Phobius"/>
    </source>
</evidence>
<accession>A0A1R7Q8E3</accession>
<keyword evidence="1" id="KW-1133">Transmembrane helix</keyword>
<keyword evidence="1" id="KW-0472">Membrane</keyword>
<proteinExistence type="predicted"/>
<dbReference type="GO" id="GO:0005886">
    <property type="term" value="C:plasma membrane"/>
    <property type="evidence" value="ECO:0007669"/>
    <property type="project" value="TreeGrafter"/>
</dbReference>
<protein>
    <recommendedName>
        <fullName evidence="2">DUF218 domain-containing protein</fullName>
    </recommendedName>
</protein>
<evidence type="ECO:0000313" key="3">
    <source>
        <dbReference type="EMBL" id="SJX20507.1"/>
    </source>
</evidence>
<dbReference type="InterPro" id="IPR014729">
    <property type="entry name" value="Rossmann-like_a/b/a_fold"/>
</dbReference>
<dbReference type="GO" id="GO:0043164">
    <property type="term" value="P:Gram-negative-bacterium-type cell wall biogenesis"/>
    <property type="evidence" value="ECO:0007669"/>
    <property type="project" value="TreeGrafter"/>
</dbReference>
<organism evidence="3 4">
    <name type="scientific">Acinetobacter johnsonii</name>
    <dbReference type="NCBI Taxonomy" id="40214"/>
    <lineage>
        <taxon>Bacteria</taxon>
        <taxon>Pseudomonadati</taxon>
        <taxon>Pseudomonadota</taxon>
        <taxon>Gammaproteobacteria</taxon>
        <taxon>Moraxellales</taxon>
        <taxon>Moraxellaceae</taxon>
        <taxon>Acinetobacter</taxon>
    </lineage>
</organism>
<keyword evidence="1" id="KW-0812">Transmembrane</keyword>
<feature type="transmembrane region" description="Helical" evidence="1">
    <location>
        <begin position="23"/>
        <end position="41"/>
    </location>
</feature>
<dbReference type="PANTHER" id="PTHR30336:SF4">
    <property type="entry name" value="ENVELOPE BIOGENESIS FACTOR ELYC"/>
    <property type="match status" value="1"/>
</dbReference>
<dbReference type="GO" id="GO:0000270">
    <property type="term" value="P:peptidoglycan metabolic process"/>
    <property type="evidence" value="ECO:0007669"/>
    <property type="project" value="TreeGrafter"/>
</dbReference>